<evidence type="ECO:0000313" key="3">
    <source>
        <dbReference type="Proteomes" id="UP000253153"/>
    </source>
</evidence>
<proteinExistence type="predicted"/>
<gene>
    <name evidence="2" type="ORF">FIESC28_01390</name>
</gene>
<feature type="region of interest" description="Disordered" evidence="1">
    <location>
        <begin position="1"/>
        <end position="73"/>
    </location>
</feature>
<feature type="compositionally biased region" description="Polar residues" evidence="1">
    <location>
        <begin position="9"/>
        <end position="18"/>
    </location>
</feature>
<reference evidence="2 3" key="1">
    <citation type="submission" date="2018-06" db="EMBL/GenBank/DDBJ databases">
        <title>Fusarium incarnatum-equiseti species complex species 28.</title>
        <authorList>
            <person name="Gardiner D.M."/>
        </authorList>
    </citation>
    <scope>NUCLEOTIDE SEQUENCE [LARGE SCALE GENOMIC DNA]</scope>
    <source>
        <strain evidence="2 3">FIESC_28</strain>
    </source>
</reference>
<evidence type="ECO:0000256" key="1">
    <source>
        <dbReference type="SAM" id="MobiDB-lite"/>
    </source>
</evidence>
<dbReference type="Proteomes" id="UP000253153">
    <property type="component" value="Unassembled WGS sequence"/>
</dbReference>
<accession>A0A366S8Y3</accession>
<dbReference type="AlphaFoldDB" id="A0A366S8Y3"/>
<organism evidence="2 3">
    <name type="scientific">Fusarium coffeatum</name>
    <dbReference type="NCBI Taxonomy" id="231269"/>
    <lineage>
        <taxon>Eukaryota</taxon>
        <taxon>Fungi</taxon>
        <taxon>Dikarya</taxon>
        <taxon>Ascomycota</taxon>
        <taxon>Pezizomycotina</taxon>
        <taxon>Sordariomycetes</taxon>
        <taxon>Hypocreomycetidae</taxon>
        <taxon>Hypocreales</taxon>
        <taxon>Nectriaceae</taxon>
        <taxon>Fusarium</taxon>
        <taxon>Fusarium incarnatum-equiseti species complex</taxon>
    </lineage>
</organism>
<protein>
    <submittedName>
        <fullName evidence="2">Uncharacterized protein</fullName>
    </submittedName>
</protein>
<dbReference type="RefSeq" id="XP_031020388.1">
    <property type="nucleotide sequence ID" value="XM_031155541.1"/>
</dbReference>
<evidence type="ECO:0000313" key="2">
    <source>
        <dbReference type="EMBL" id="RBR25797.1"/>
    </source>
</evidence>
<dbReference type="EMBL" id="QKXC01000033">
    <property type="protein sequence ID" value="RBR25797.1"/>
    <property type="molecule type" value="Genomic_DNA"/>
</dbReference>
<sequence>MNENDKISTESFPVSQLTGELPPATQDDHLPVTHPLAAEDNIQEGKTLAPSKKPPRPPRKVPTSSQEPATMNPKDFKELMIRLRLDTWKANAQVVPIQNQVDVTAFWSPQWAGIIASDHWMNVFDGFDRLWVIPFDSETPLPAEKQAIADNLKKRHNELRDVYRSRTAQDRSFHNKMLRLIEDEVKETCQNLWDANFYESRMASTPWNEVRQTYDLPTLVSMIARTRLQNETEQLPGYHKVLVLELGTNRKVTYQRISVPIGSNLNGLVSRLDSWYPHDDEHSAHIIKRFRQKLDSLWKRGDETQKRKLQSMHRQLDRFVTPSEQDCELSQWIFRLWMKTDYSIPFGKSPDRVGTWTRLKEDTYQELLTGLLAKKHPIFVRPWKIRLRRLWTEIEELEKQVEEGHGEIGLSVEQLEMVDLLLVYRTDEEREQAAKSKQALNMAKMAIL</sequence>
<dbReference type="OrthoDB" id="5028020at2759"/>
<keyword evidence="3" id="KW-1185">Reference proteome</keyword>
<comment type="caution">
    <text evidence="2">The sequence shown here is derived from an EMBL/GenBank/DDBJ whole genome shotgun (WGS) entry which is preliminary data.</text>
</comment>
<name>A0A366S8Y3_9HYPO</name>
<dbReference type="GeneID" id="41990837"/>